<accession>A0A1D2M3B2</accession>
<evidence type="ECO:0000313" key="2">
    <source>
        <dbReference type="EMBL" id="ODM87467.1"/>
    </source>
</evidence>
<dbReference type="OrthoDB" id="684045at2759"/>
<dbReference type="Proteomes" id="UP000094527">
    <property type="component" value="Unassembled WGS sequence"/>
</dbReference>
<organism evidence="2 3">
    <name type="scientific">Orchesella cincta</name>
    <name type="common">Springtail</name>
    <name type="synonym">Podura cincta</name>
    <dbReference type="NCBI Taxonomy" id="48709"/>
    <lineage>
        <taxon>Eukaryota</taxon>
        <taxon>Metazoa</taxon>
        <taxon>Ecdysozoa</taxon>
        <taxon>Arthropoda</taxon>
        <taxon>Hexapoda</taxon>
        <taxon>Collembola</taxon>
        <taxon>Entomobryomorpha</taxon>
        <taxon>Entomobryoidea</taxon>
        <taxon>Orchesellidae</taxon>
        <taxon>Orchesellinae</taxon>
        <taxon>Orchesella</taxon>
    </lineage>
</organism>
<dbReference type="InterPro" id="IPR000210">
    <property type="entry name" value="BTB/POZ_dom"/>
</dbReference>
<proteinExistence type="predicted"/>
<name>A0A1D2M3B2_ORCCI</name>
<dbReference type="EMBL" id="LJIJ01005240">
    <property type="protein sequence ID" value="ODM87467.1"/>
    <property type="molecule type" value="Genomic_DNA"/>
</dbReference>
<dbReference type="Gene3D" id="3.30.710.10">
    <property type="entry name" value="Potassium Channel Kv1.1, Chain A"/>
    <property type="match status" value="1"/>
</dbReference>
<reference evidence="2 3" key="1">
    <citation type="journal article" date="2016" name="Genome Biol. Evol.">
        <title>Gene Family Evolution Reflects Adaptation to Soil Environmental Stressors in the Genome of the Collembolan Orchesella cincta.</title>
        <authorList>
            <person name="Faddeeva-Vakhrusheva A."/>
            <person name="Derks M.F."/>
            <person name="Anvar S.Y."/>
            <person name="Agamennone V."/>
            <person name="Suring W."/>
            <person name="Smit S."/>
            <person name="van Straalen N.M."/>
            <person name="Roelofs D."/>
        </authorList>
    </citation>
    <scope>NUCLEOTIDE SEQUENCE [LARGE SCALE GENOMIC DNA]</scope>
    <source>
        <tissue evidence="2">Mixed pool</tissue>
    </source>
</reference>
<dbReference type="PANTHER" id="PTHR24413">
    <property type="entry name" value="SPECKLE-TYPE POZ PROTEIN"/>
    <property type="match status" value="1"/>
</dbReference>
<dbReference type="AlphaFoldDB" id="A0A1D2M3B2"/>
<dbReference type="STRING" id="48709.A0A1D2M3B2"/>
<dbReference type="SUPFAM" id="SSF54695">
    <property type="entry name" value="POZ domain"/>
    <property type="match status" value="1"/>
</dbReference>
<protein>
    <submittedName>
        <fullName evidence="2">Speckle-type POZ protein</fullName>
    </submittedName>
</protein>
<keyword evidence="3" id="KW-1185">Reference proteome</keyword>
<dbReference type="OMA" id="FIDINDM"/>
<comment type="caution">
    <text evidence="2">The sequence shown here is derived from an EMBL/GenBank/DDBJ whole genome shotgun (WGS) entry which is preliminary data.</text>
</comment>
<evidence type="ECO:0000259" key="1">
    <source>
        <dbReference type="PROSITE" id="PS50097"/>
    </source>
</evidence>
<sequence>MARSPVFAKMLSANMQESLKNSLNIEDFGEETVKGMLEWIYTGTTEIVSERAELLLQIAEKYELEGLKEDCEGYLVQKLCVENASNMLLLGHLYNAPYLKRRSTEFIIINKKEVGKTAGFKELSMKSIYTGVFLGLFLADHQSIISVLNIITDSMNV</sequence>
<evidence type="ECO:0000313" key="3">
    <source>
        <dbReference type="Proteomes" id="UP000094527"/>
    </source>
</evidence>
<dbReference type="InterPro" id="IPR011333">
    <property type="entry name" value="SKP1/BTB/POZ_sf"/>
</dbReference>
<dbReference type="Gene3D" id="1.25.40.420">
    <property type="match status" value="1"/>
</dbReference>
<feature type="domain" description="BTB" evidence="1">
    <location>
        <begin position="1"/>
        <end position="49"/>
    </location>
</feature>
<dbReference type="Pfam" id="PF00651">
    <property type="entry name" value="BTB"/>
    <property type="match status" value="1"/>
</dbReference>
<gene>
    <name evidence="2" type="ORF">Ocin01_19216</name>
</gene>
<dbReference type="PROSITE" id="PS50097">
    <property type="entry name" value="BTB"/>
    <property type="match status" value="1"/>
</dbReference>